<name>A0A1F7RSA5_9BACT</name>
<dbReference type="SUPFAM" id="SSF49464">
    <property type="entry name" value="Carboxypeptidase regulatory domain-like"/>
    <property type="match status" value="1"/>
</dbReference>
<evidence type="ECO:0008006" key="3">
    <source>
        <dbReference type="Google" id="ProtNLM"/>
    </source>
</evidence>
<evidence type="ECO:0000313" key="2">
    <source>
        <dbReference type="Proteomes" id="UP000179266"/>
    </source>
</evidence>
<dbReference type="Pfam" id="PF13620">
    <property type="entry name" value="CarboxypepD_reg"/>
    <property type="match status" value="1"/>
</dbReference>
<dbReference type="InterPro" id="IPR008969">
    <property type="entry name" value="CarboxyPept-like_regulatory"/>
</dbReference>
<proteinExistence type="predicted"/>
<sequence>MKQCCFLFIVLIIVIFPISTCLKYSKSTITGKVTDHVSGKPIPNAIVHERSHGKLRVRTDAQGNFRLEGIYSEEHNIYVSARGYRLTVKNSPNDARKEKDGYVLNFMLDPADNIRKK</sequence>
<protein>
    <recommendedName>
        <fullName evidence="3">Carboxypeptidase regulatory-like domain-containing protein</fullName>
    </recommendedName>
</protein>
<accession>A0A1F7RSA5</accession>
<dbReference type="AlphaFoldDB" id="A0A1F7RSA5"/>
<dbReference type="Gene3D" id="2.60.40.1120">
    <property type="entry name" value="Carboxypeptidase-like, regulatory domain"/>
    <property type="match status" value="1"/>
</dbReference>
<organism evidence="1 2">
    <name type="scientific">Candidatus Schekmanbacteria bacterium RBG_13_48_7</name>
    <dbReference type="NCBI Taxonomy" id="1817878"/>
    <lineage>
        <taxon>Bacteria</taxon>
        <taxon>Candidatus Schekmaniibacteriota</taxon>
    </lineage>
</organism>
<dbReference type="Proteomes" id="UP000179266">
    <property type="component" value="Unassembled WGS sequence"/>
</dbReference>
<comment type="caution">
    <text evidence="1">The sequence shown here is derived from an EMBL/GenBank/DDBJ whole genome shotgun (WGS) entry which is preliminary data.</text>
</comment>
<gene>
    <name evidence="1" type="ORF">A2161_21000</name>
</gene>
<reference evidence="1 2" key="1">
    <citation type="journal article" date="2016" name="Nat. Commun.">
        <title>Thousands of microbial genomes shed light on interconnected biogeochemical processes in an aquifer system.</title>
        <authorList>
            <person name="Anantharaman K."/>
            <person name="Brown C.T."/>
            <person name="Hug L.A."/>
            <person name="Sharon I."/>
            <person name="Castelle C.J."/>
            <person name="Probst A.J."/>
            <person name="Thomas B.C."/>
            <person name="Singh A."/>
            <person name="Wilkins M.J."/>
            <person name="Karaoz U."/>
            <person name="Brodie E.L."/>
            <person name="Williams K.H."/>
            <person name="Hubbard S.S."/>
            <person name="Banfield J.F."/>
        </authorList>
    </citation>
    <scope>NUCLEOTIDE SEQUENCE [LARGE SCALE GENOMIC DNA]</scope>
</reference>
<evidence type="ECO:0000313" key="1">
    <source>
        <dbReference type="EMBL" id="OGL43988.1"/>
    </source>
</evidence>
<dbReference type="EMBL" id="MGDD01000246">
    <property type="protein sequence ID" value="OGL43988.1"/>
    <property type="molecule type" value="Genomic_DNA"/>
</dbReference>